<dbReference type="Gene3D" id="3.40.1280.10">
    <property type="match status" value="1"/>
</dbReference>
<gene>
    <name evidence="15" type="ORF">GCM10023147_15050</name>
</gene>
<comment type="similarity">
    <text evidence="2 12">Belongs to the RNA methyltransferase RsmE family.</text>
</comment>
<proteinExistence type="inferred from homology"/>
<dbReference type="EMBL" id="BAABFR010000017">
    <property type="protein sequence ID" value="GAA4388945.1"/>
    <property type="molecule type" value="Genomic_DNA"/>
</dbReference>
<evidence type="ECO:0000256" key="7">
    <source>
        <dbReference type="ARBA" id="ARBA00022603"/>
    </source>
</evidence>
<keyword evidence="7 12" id="KW-0489">Methyltransferase</keyword>
<keyword evidence="5 12" id="KW-0963">Cytoplasm</keyword>
<keyword evidence="16" id="KW-1185">Reference proteome</keyword>
<accession>A0ABP8JD92</accession>
<dbReference type="PIRSF" id="PIRSF015601">
    <property type="entry name" value="MTase_slr0722"/>
    <property type="match status" value="1"/>
</dbReference>
<feature type="domain" description="Ribosomal RNA small subunit methyltransferase E PUA-like" evidence="14">
    <location>
        <begin position="20"/>
        <end position="56"/>
    </location>
</feature>
<dbReference type="Proteomes" id="UP001500635">
    <property type="component" value="Unassembled WGS sequence"/>
</dbReference>
<dbReference type="InterPro" id="IPR029028">
    <property type="entry name" value="Alpha/beta_knot_MTases"/>
</dbReference>
<organism evidence="15 16">
    <name type="scientific">Tsukamurella soli</name>
    <dbReference type="NCBI Taxonomy" id="644556"/>
    <lineage>
        <taxon>Bacteria</taxon>
        <taxon>Bacillati</taxon>
        <taxon>Actinomycetota</taxon>
        <taxon>Actinomycetes</taxon>
        <taxon>Mycobacteriales</taxon>
        <taxon>Tsukamurellaceae</taxon>
        <taxon>Tsukamurella</taxon>
    </lineage>
</organism>
<evidence type="ECO:0000259" key="13">
    <source>
        <dbReference type="Pfam" id="PF04452"/>
    </source>
</evidence>
<reference evidence="16" key="1">
    <citation type="journal article" date="2019" name="Int. J. Syst. Evol. Microbiol.">
        <title>The Global Catalogue of Microorganisms (GCM) 10K type strain sequencing project: providing services to taxonomists for standard genome sequencing and annotation.</title>
        <authorList>
            <consortium name="The Broad Institute Genomics Platform"/>
            <consortium name="The Broad Institute Genome Sequencing Center for Infectious Disease"/>
            <person name="Wu L."/>
            <person name="Ma J."/>
        </authorList>
    </citation>
    <scope>NUCLEOTIDE SEQUENCE [LARGE SCALE GENOMIC DNA]</scope>
    <source>
        <strain evidence="16">JCM 17688</strain>
    </source>
</reference>
<dbReference type="PANTHER" id="PTHR30027">
    <property type="entry name" value="RIBOSOMAL RNA SMALL SUBUNIT METHYLTRANSFERASE E"/>
    <property type="match status" value="1"/>
</dbReference>
<comment type="caution">
    <text evidence="15">The sequence shown here is derived from an EMBL/GenBank/DDBJ whole genome shotgun (WGS) entry which is preliminary data.</text>
</comment>
<dbReference type="EC" id="2.1.1.193" evidence="3 12"/>
<evidence type="ECO:0000256" key="2">
    <source>
        <dbReference type="ARBA" id="ARBA00005528"/>
    </source>
</evidence>
<dbReference type="PANTHER" id="PTHR30027:SF3">
    <property type="entry name" value="16S RRNA (URACIL(1498)-N(3))-METHYLTRANSFERASE"/>
    <property type="match status" value="1"/>
</dbReference>
<evidence type="ECO:0000256" key="9">
    <source>
        <dbReference type="ARBA" id="ARBA00022691"/>
    </source>
</evidence>
<evidence type="ECO:0000256" key="12">
    <source>
        <dbReference type="PIRNR" id="PIRNR015601"/>
    </source>
</evidence>
<evidence type="ECO:0000256" key="1">
    <source>
        <dbReference type="ARBA" id="ARBA00004496"/>
    </source>
</evidence>
<dbReference type="InterPro" id="IPR046886">
    <property type="entry name" value="RsmE_MTase_dom"/>
</dbReference>
<dbReference type="InterPro" id="IPR046887">
    <property type="entry name" value="RsmE_PUA-like"/>
</dbReference>
<evidence type="ECO:0000256" key="4">
    <source>
        <dbReference type="ARBA" id="ARBA00013673"/>
    </source>
</evidence>
<evidence type="ECO:0000256" key="3">
    <source>
        <dbReference type="ARBA" id="ARBA00012328"/>
    </source>
</evidence>
<dbReference type="CDD" id="cd18084">
    <property type="entry name" value="RsmE-like"/>
    <property type="match status" value="1"/>
</dbReference>
<dbReference type="SUPFAM" id="SSF88697">
    <property type="entry name" value="PUA domain-like"/>
    <property type="match status" value="1"/>
</dbReference>
<dbReference type="SUPFAM" id="SSF75217">
    <property type="entry name" value="alpha/beta knot"/>
    <property type="match status" value="1"/>
</dbReference>
<evidence type="ECO:0000256" key="5">
    <source>
        <dbReference type="ARBA" id="ARBA00022490"/>
    </source>
</evidence>
<dbReference type="Pfam" id="PF20260">
    <property type="entry name" value="PUA_4"/>
    <property type="match status" value="1"/>
</dbReference>
<comment type="catalytic activity">
    <reaction evidence="11 12">
        <text>uridine(1498) in 16S rRNA + S-adenosyl-L-methionine = N(3)-methyluridine(1498) in 16S rRNA + S-adenosyl-L-homocysteine + H(+)</text>
        <dbReference type="Rhea" id="RHEA:42920"/>
        <dbReference type="Rhea" id="RHEA-COMP:10283"/>
        <dbReference type="Rhea" id="RHEA-COMP:10284"/>
        <dbReference type="ChEBI" id="CHEBI:15378"/>
        <dbReference type="ChEBI" id="CHEBI:57856"/>
        <dbReference type="ChEBI" id="CHEBI:59789"/>
        <dbReference type="ChEBI" id="CHEBI:65315"/>
        <dbReference type="ChEBI" id="CHEBI:74502"/>
        <dbReference type="EC" id="2.1.1.193"/>
    </reaction>
</comment>
<evidence type="ECO:0000256" key="10">
    <source>
        <dbReference type="ARBA" id="ARBA00025699"/>
    </source>
</evidence>
<evidence type="ECO:0000313" key="15">
    <source>
        <dbReference type="EMBL" id="GAA4388945.1"/>
    </source>
</evidence>
<dbReference type="InterPro" id="IPR015947">
    <property type="entry name" value="PUA-like_sf"/>
</dbReference>
<evidence type="ECO:0000256" key="6">
    <source>
        <dbReference type="ARBA" id="ARBA00022552"/>
    </source>
</evidence>
<sequence>MAATVFLVPAVPAPGATFVLDGDEGRHAAAVRRIRVGERLVLSDGAGHLAGCTASAVGRADVTLVCDEAWEVPQPRPRVTVVQAIPKADRADLAVELATEAGADAIVPWQASRCVARWDGKADKAVARWRAVARAAAKQARRAWVPTVSELHDTVRLVRLLTSMDAKVFVLHEGSTGSLRTHDFSVTSDVVIVVGPEGGISPEELDALAAVGAQPVLLGPTVLRTSTAAAVALGALGVITDRWAHTPPG</sequence>
<protein>
    <recommendedName>
        <fullName evidence="4 12">Ribosomal RNA small subunit methyltransferase E</fullName>
        <ecNumber evidence="3 12">2.1.1.193</ecNumber>
    </recommendedName>
</protein>
<dbReference type="InterPro" id="IPR029026">
    <property type="entry name" value="tRNA_m1G_MTases_N"/>
</dbReference>
<comment type="subcellular location">
    <subcellularLocation>
        <location evidence="1 12">Cytoplasm</location>
    </subcellularLocation>
</comment>
<dbReference type="Pfam" id="PF04452">
    <property type="entry name" value="Methyltrans_RNA"/>
    <property type="match status" value="1"/>
</dbReference>
<name>A0ABP8JD92_9ACTN</name>
<comment type="function">
    <text evidence="10 12">Specifically methylates the N3 position of the uracil ring of uridine 1498 (m3U1498) in 16S rRNA. Acts on the fully assembled 30S ribosomal subunit.</text>
</comment>
<keyword evidence="9 12" id="KW-0949">S-adenosyl-L-methionine</keyword>
<dbReference type="NCBIfam" id="TIGR00046">
    <property type="entry name" value="RsmE family RNA methyltransferase"/>
    <property type="match status" value="1"/>
</dbReference>
<dbReference type="Gene3D" id="2.40.240.20">
    <property type="entry name" value="Hypothetical PUA domain-like, domain 1"/>
    <property type="match status" value="1"/>
</dbReference>
<dbReference type="NCBIfam" id="NF008693">
    <property type="entry name" value="PRK11713.2-3"/>
    <property type="match status" value="1"/>
</dbReference>
<keyword evidence="8 12" id="KW-0808">Transferase</keyword>
<dbReference type="RefSeq" id="WP_344993165.1">
    <property type="nucleotide sequence ID" value="NZ_BAABFR010000017.1"/>
</dbReference>
<evidence type="ECO:0000313" key="16">
    <source>
        <dbReference type="Proteomes" id="UP001500635"/>
    </source>
</evidence>
<feature type="domain" description="Ribosomal RNA small subunit methyltransferase E methyltransferase" evidence="13">
    <location>
        <begin position="76"/>
        <end position="236"/>
    </location>
</feature>
<evidence type="ECO:0000256" key="8">
    <source>
        <dbReference type="ARBA" id="ARBA00022679"/>
    </source>
</evidence>
<dbReference type="InterPro" id="IPR006700">
    <property type="entry name" value="RsmE"/>
</dbReference>
<keyword evidence="6 12" id="KW-0698">rRNA processing</keyword>
<evidence type="ECO:0000256" key="11">
    <source>
        <dbReference type="ARBA" id="ARBA00047944"/>
    </source>
</evidence>
<evidence type="ECO:0000259" key="14">
    <source>
        <dbReference type="Pfam" id="PF20260"/>
    </source>
</evidence>